<accession>A0A644TTW0</accession>
<name>A0A644TTW0_9ZZZZ</name>
<dbReference type="AlphaFoldDB" id="A0A644TTW0"/>
<evidence type="ECO:0000256" key="2">
    <source>
        <dbReference type="ARBA" id="ARBA00023002"/>
    </source>
</evidence>
<gene>
    <name evidence="3" type="ORF">SDC9_16182</name>
</gene>
<dbReference type="PANTHER" id="PTHR43477:SF1">
    <property type="entry name" value="DIHYDROANTICAPSIN 7-DEHYDROGENASE"/>
    <property type="match status" value="1"/>
</dbReference>
<comment type="similarity">
    <text evidence="1">Belongs to the short-chain dehydrogenases/reductases (SDR) family.</text>
</comment>
<proteinExistence type="inferred from homology"/>
<evidence type="ECO:0000256" key="1">
    <source>
        <dbReference type="ARBA" id="ARBA00006484"/>
    </source>
</evidence>
<dbReference type="PANTHER" id="PTHR43477">
    <property type="entry name" value="DIHYDROANTICAPSIN 7-DEHYDROGENASE"/>
    <property type="match status" value="1"/>
</dbReference>
<organism evidence="3">
    <name type="scientific">bioreactor metagenome</name>
    <dbReference type="NCBI Taxonomy" id="1076179"/>
    <lineage>
        <taxon>unclassified sequences</taxon>
        <taxon>metagenomes</taxon>
        <taxon>ecological metagenomes</taxon>
    </lineage>
</organism>
<dbReference type="InterPro" id="IPR051122">
    <property type="entry name" value="SDR_DHRS6-like"/>
</dbReference>
<sequence>MTVREQGREPFAEKVKSGRNSVFTGRRALIIGGSGGIGRAISLELAARGASLFIQGRNRSKLQSLVEEIREKGRGAEGLVLDLEKSGTLKERIDLILEAGAEQSALASGEKKPARVFDILVCAYGPFVRKAFGAHQAEDWEKTALLDLALPGALASALCPGMSARGFGRILLLGGTRTDTIHGYLSNAAYAAAKTGLGVVAKSIAMEGAAHNVAALVVCPGLVETEYLGEDQKRALLAASPDGKLIQPAALATLALDLLDCDPCPSSGAIVSLDSGFSPCGFDNPGARR</sequence>
<dbReference type="InterPro" id="IPR036291">
    <property type="entry name" value="NAD(P)-bd_dom_sf"/>
</dbReference>
<comment type="caution">
    <text evidence="3">The sequence shown here is derived from an EMBL/GenBank/DDBJ whole genome shotgun (WGS) entry which is preliminary data.</text>
</comment>
<dbReference type="EMBL" id="VSSQ01000053">
    <property type="protein sequence ID" value="MPL70426.1"/>
    <property type="molecule type" value="Genomic_DNA"/>
</dbReference>
<dbReference type="Gene3D" id="3.40.50.720">
    <property type="entry name" value="NAD(P)-binding Rossmann-like Domain"/>
    <property type="match status" value="1"/>
</dbReference>
<dbReference type="GO" id="GO:0016491">
    <property type="term" value="F:oxidoreductase activity"/>
    <property type="evidence" value="ECO:0007669"/>
    <property type="project" value="UniProtKB-KW"/>
</dbReference>
<keyword evidence="2" id="KW-0560">Oxidoreductase</keyword>
<dbReference type="PRINTS" id="PR00081">
    <property type="entry name" value="GDHRDH"/>
</dbReference>
<dbReference type="SUPFAM" id="SSF51735">
    <property type="entry name" value="NAD(P)-binding Rossmann-fold domains"/>
    <property type="match status" value="1"/>
</dbReference>
<dbReference type="InterPro" id="IPR002347">
    <property type="entry name" value="SDR_fam"/>
</dbReference>
<evidence type="ECO:0000313" key="3">
    <source>
        <dbReference type="EMBL" id="MPL70426.1"/>
    </source>
</evidence>
<evidence type="ECO:0008006" key="4">
    <source>
        <dbReference type="Google" id="ProtNLM"/>
    </source>
</evidence>
<dbReference type="CDD" id="cd05233">
    <property type="entry name" value="SDR_c"/>
    <property type="match status" value="1"/>
</dbReference>
<dbReference type="Pfam" id="PF00106">
    <property type="entry name" value="adh_short"/>
    <property type="match status" value="1"/>
</dbReference>
<reference evidence="3" key="1">
    <citation type="submission" date="2019-08" db="EMBL/GenBank/DDBJ databases">
        <authorList>
            <person name="Kucharzyk K."/>
            <person name="Murdoch R.W."/>
            <person name="Higgins S."/>
            <person name="Loffler F."/>
        </authorList>
    </citation>
    <scope>NUCLEOTIDE SEQUENCE</scope>
</reference>
<protein>
    <recommendedName>
        <fullName evidence="4">3-oxoacyl-[acyl-carrier-protein] reductase FabG</fullName>
    </recommendedName>
</protein>